<sequence>MLPFTEPLSAVEEFRHLKRIMKKILTCILIGCLIIIKLSYIATVMRIFTILNSVATYSIYLCLAGIACLLPMYYSAAAVKGYNVFLVCACGSLIVEACEFFLFFGMFNDSKWMILGMANFCGLLLVLTLIESLFEEKQLRQGEDIPLSETTNNFYTEVASEVEAPPTPVDDGLTEEERFQQALTQWRKFRRQMWRPRSL</sequence>
<evidence type="ECO:0000313" key="2">
    <source>
        <dbReference type="Proteomes" id="UP000095282"/>
    </source>
</evidence>
<dbReference type="Proteomes" id="UP000095282">
    <property type="component" value="Unplaced"/>
</dbReference>
<feature type="transmembrane region" description="Helical" evidence="1">
    <location>
        <begin position="81"/>
        <end position="106"/>
    </location>
</feature>
<evidence type="ECO:0000313" key="3">
    <source>
        <dbReference type="WBParaSite" id="Csp11.Scaffold629.g10252.t1"/>
    </source>
</evidence>
<keyword evidence="1" id="KW-0472">Membrane</keyword>
<protein>
    <submittedName>
        <fullName evidence="3">MARVEL domain-containing protein</fullName>
    </submittedName>
</protein>
<proteinExistence type="predicted"/>
<dbReference type="WBParaSite" id="Csp11.Scaffold629.g10252.t1">
    <property type="protein sequence ID" value="Csp11.Scaffold629.g10252.t1"/>
    <property type="gene ID" value="Csp11.Scaffold629.g10252"/>
</dbReference>
<keyword evidence="1" id="KW-1133">Transmembrane helix</keyword>
<feature type="transmembrane region" description="Helical" evidence="1">
    <location>
        <begin position="112"/>
        <end position="130"/>
    </location>
</feature>
<feature type="transmembrane region" description="Helical" evidence="1">
    <location>
        <begin position="24"/>
        <end position="48"/>
    </location>
</feature>
<accession>A0A1I7TNP9</accession>
<organism evidence="2 3">
    <name type="scientific">Caenorhabditis tropicalis</name>
    <dbReference type="NCBI Taxonomy" id="1561998"/>
    <lineage>
        <taxon>Eukaryota</taxon>
        <taxon>Metazoa</taxon>
        <taxon>Ecdysozoa</taxon>
        <taxon>Nematoda</taxon>
        <taxon>Chromadorea</taxon>
        <taxon>Rhabditida</taxon>
        <taxon>Rhabditina</taxon>
        <taxon>Rhabditomorpha</taxon>
        <taxon>Rhabditoidea</taxon>
        <taxon>Rhabditidae</taxon>
        <taxon>Peloderinae</taxon>
        <taxon>Caenorhabditis</taxon>
    </lineage>
</organism>
<dbReference type="eggNOG" id="ENOG502TI6A">
    <property type="taxonomic scope" value="Eukaryota"/>
</dbReference>
<name>A0A1I7TNP9_9PELO</name>
<dbReference type="AlphaFoldDB" id="A0A1I7TNP9"/>
<keyword evidence="2" id="KW-1185">Reference proteome</keyword>
<feature type="transmembrane region" description="Helical" evidence="1">
    <location>
        <begin position="54"/>
        <end position="74"/>
    </location>
</feature>
<evidence type="ECO:0000256" key="1">
    <source>
        <dbReference type="SAM" id="Phobius"/>
    </source>
</evidence>
<reference evidence="3" key="1">
    <citation type="submission" date="2016-11" db="UniProtKB">
        <authorList>
            <consortium name="WormBaseParasite"/>
        </authorList>
    </citation>
    <scope>IDENTIFICATION</scope>
</reference>
<keyword evidence="1" id="KW-0812">Transmembrane</keyword>